<proteinExistence type="predicted"/>
<dbReference type="Proteomes" id="UP000232323">
    <property type="component" value="Unassembled WGS sequence"/>
</dbReference>
<dbReference type="OrthoDB" id="426235at2759"/>
<keyword evidence="2" id="KW-1185">Reference proteome</keyword>
<dbReference type="NCBIfam" id="TIGR01549">
    <property type="entry name" value="HAD-SF-IA-v1"/>
    <property type="match status" value="1"/>
</dbReference>
<dbReference type="STRING" id="1157962.A0A250XIB6"/>
<dbReference type="InterPro" id="IPR006439">
    <property type="entry name" value="HAD-SF_hydro_IA"/>
</dbReference>
<organism evidence="1 2">
    <name type="scientific">Chlamydomonas eustigma</name>
    <dbReference type="NCBI Taxonomy" id="1157962"/>
    <lineage>
        <taxon>Eukaryota</taxon>
        <taxon>Viridiplantae</taxon>
        <taxon>Chlorophyta</taxon>
        <taxon>core chlorophytes</taxon>
        <taxon>Chlorophyceae</taxon>
        <taxon>CS clade</taxon>
        <taxon>Chlamydomonadales</taxon>
        <taxon>Chlamydomonadaceae</taxon>
        <taxon>Chlamydomonas</taxon>
    </lineage>
</organism>
<accession>A0A250XIB6</accession>
<dbReference type="Gene3D" id="1.10.260.80">
    <property type="match status" value="1"/>
</dbReference>
<gene>
    <name evidence="1" type="ORF">CEUSTIGMA_g9957.t1</name>
</gene>
<dbReference type="InterPro" id="IPR036412">
    <property type="entry name" value="HAD-like_sf"/>
</dbReference>
<evidence type="ECO:0000313" key="2">
    <source>
        <dbReference type="Proteomes" id="UP000232323"/>
    </source>
</evidence>
<dbReference type="EMBL" id="BEGY01000082">
    <property type="protein sequence ID" value="GAX82530.1"/>
    <property type="molecule type" value="Genomic_DNA"/>
</dbReference>
<sequence length="228" mass="25428">MLTRCHSYMDGTLTVPVIDFAEMKRRAGVPLGIDILDTINSWSDAERKEKAFAAILEMEEEALLAMKLMPGAGELCNFLDSRHVPRGLITRNVKRGVDHFHQHHVTPLQLNHFTPAITRECSFAYKPSPEALLHICETWGIKPSECIMVGDSVKDDVVSGNRAGSLTVLLDYEGKGAFQDMVLSGELRPTHIVTSLVDVIELIQSQYDIQPAAHPRNLVLPPSDKYLR</sequence>
<reference evidence="1 2" key="1">
    <citation type="submission" date="2017-08" db="EMBL/GenBank/DDBJ databases">
        <title>Acidophilic green algal genome provides insights into adaptation to an acidic environment.</title>
        <authorList>
            <person name="Hirooka S."/>
            <person name="Hirose Y."/>
            <person name="Kanesaki Y."/>
            <person name="Higuchi S."/>
            <person name="Fujiwara T."/>
            <person name="Onuma R."/>
            <person name="Era A."/>
            <person name="Ohbayashi R."/>
            <person name="Uzuka A."/>
            <person name="Nozaki H."/>
            <person name="Yoshikawa H."/>
            <person name="Miyagishima S.Y."/>
        </authorList>
    </citation>
    <scope>NUCLEOTIDE SEQUENCE [LARGE SCALE GENOMIC DNA]</scope>
    <source>
        <strain evidence="1 2">NIES-2499</strain>
    </source>
</reference>
<dbReference type="AlphaFoldDB" id="A0A250XIB6"/>
<protein>
    <submittedName>
        <fullName evidence="1">Uncharacterized protein</fullName>
    </submittedName>
</protein>
<evidence type="ECO:0000313" key="1">
    <source>
        <dbReference type="EMBL" id="GAX82530.1"/>
    </source>
</evidence>
<dbReference type="InterPro" id="IPR023214">
    <property type="entry name" value="HAD_sf"/>
</dbReference>
<dbReference type="PANTHER" id="PTHR43885">
    <property type="entry name" value="HALOACID DEHALOGENASE-LIKE HYDROLASE"/>
    <property type="match status" value="1"/>
</dbReference>
<dbReference type="PANTHER" id="PTHR43885:SF1">
    <property type="entry name" value="SUPERFAMILY HYDROLASE, PUTATIVE (AFU_ORTHOLOGUE AFUA_4G13290)-RELATED"/>
    <property type="match status" value="1"/>
</dbReference>
<dbReference type="Gene3D" id="3.40.50.1000">
    <property type="entry name" value="HAD superfamily/HAD-like"/>
    <property type="match status" value="1"/>
</dbReference>
<dbReference type="SUPFAM" id="SSF56784">
    <property type="entry name" value="HAD-like"/>
    <property type="match status" value="1"/>
</dbReference>
<name>A0A250XIB6_9CHLO</name>
<dbReference type="Pfam" id="PF00702">
    <property type="entry name" value="Hydrolase"/>
    <property type="match status" value="1"/>
</dbReference>
<dbReference type="CDD" id="cd01427">
    <property type="entry name" value="HAD_like"/>
    <property type="match status" value="1"/>
</dbReference>
<comment type="caution">
    <text evidence="1">The sequence shown here is derived from an EMBL/GenBank/DDBJ whole genome shotgun (WGS) entry which is preliminary data.</text>
</comment>